<reference evidence="4" key="2">
    <citation type="submission" date="2025-09" db="UniProtKB">
        <authorList>
            <consortium name="Ensembl"/>
        </authorList>
    </citation>
    <scope>IDENTIFICATION</scope>
</reference>
<accession>A0A8B9NBY1</accession>
<protein>
    <recommendedName>
        <fullName evidence="3">FHF complex subunit HOOK-interacting protein C-terminal domain-containing protein</fullName>
    </recommendedName>
</protein>
<feature type="compositionally biased region" description="Low complexity" evidence="2">
    <location>
        <begin position="1"/>
        <end position="12"/>
    </location>
</feature>
<feature type="region of interest" description="Disordered" evidence="2">
    <location>
        <begin position="72"/>
        <end position="91"/>
    </location>
</feature>
<dbReference type="GO" id="GO:0008333">
    <property type="term" value="P:endosome to lysosome transport"/>
    <property type="evidence" value="ECO:0007669"/>
    <property type="project" value="TreeGrafter"/>
</dbReference>
<dbReference type="AlphaFoldDB" id="A0A8B9NBY1"/>
<dbReference type="Ensembl" id="ENSANIT00000021365.1">
    <property type="protein sequence ID" value="ENSANIP00000020676.1"/>
    <property type="gene ID" value="ENSANIG00000014062.1"/>
</dbReference>
<reference evidence="4" key="1">
    <citation type="submission" date="2025-08" db="UniProtKB">
        <authorList>
            <consortium name="Ensembl"/>
        </authorList>
    </citation>
    <scope>IDENTIFICATION</scope>
</reference>
<feature type="region of interest" description="Disordered" evidence="2">
    <location>
        <begin position="1"/>
        <end position="37"/>
    </location>
</feature>
<feature type="compositionally biased region" description="Pro residues" evidence="2">
    <location>
        <begin position="298"/>
        <end position="309"/>
    </location>
</feature>
<dbReference type="PANTHER" id="PTHR21705">
    <property type="entry name" value="RAI16 PROTEIN-RELATED"/>
    <property type="match status" value="1"/>
</dbReference>
<feature type="compositionally biased region" description="Polar residues" evidence="2">
    <location>
        <begin position="75"/>
        <end position="87"/>
    </location>
</feature>
<organism evidence="4 5">
    <name type="scientific">Accipiter nisus</name>
    <name type="common">Eurasian sparrowhawk</name>
    <dbReference type="NCBI Taxonomy" id="211598"/>
    <lineage>
        <taxon>Eukaryota</taxon>
        <taxon>Metazoa</taxon>
        <taxon>Chordata</taxon>
        <taxon>Craniata</taxon>
        <taxon>Vertebrata</taxon>
        <taxon>Euteleostomi</taxon>
        <taxon>Archelosauria</taxon>
        <taxon>Archosauria</taxon>
        <taxon>Dinosauria</taxon>
        <taxon>Saurischia</taxon>
        <taxon>Theropoda</taxon>
        <taxon>Coelurosauria</taxon>
        <taxon>Aves</taxon>
        <taxon>Neognathae</taxon>
        <taxon>Neoaves</taxon>
        <taxon>Telluraves</taxon>
        <taxon>Accipitrimorphae</taxon>
        <taxon>Accipitriformes</taxon>
        <taxon>Accipitridae</taxon>
        <taxon>Accipitrinae</taxon>
        <taxon>Accipiter</taxon>
    </lineage>
</organism>
<comment type="similarity">
    <text evidence="1">Belongs to the FHIP family.</text>
</comment>
<dbReference type="GO" id="GO:0070695">
    <property type="term" value="C:FHF complex"/>
    <property type="evidence" value="ECO:0007669"/>
    <property type="project" value="TreeGrafter"/>
</dbReference>
<evidence type="ECO:0000256" key="2">
    <source>
        <dbReference type="SAM" id="MobiDB-lite"/>
    </source>
</evidence>
<feature type="compositionally biased region" description="Gly residues" evidence="2">
    <location>
        <begin position="218"/>
        <end position="234"/>
    </location>
</feature>
<dbReference type="GO" id="GO:0007040">
    <property type="term" value="P:lysosome organization"/>
    <property type="evidence" value="ECO:0007669"/>
    <property type="project" value="TreeGrafter"/>
</dbReference>
<feature type="domain" description="FHF complex subunit HOOK-interacting protein C-terminal" evidence="3">
    <location>
        <begin position="419"/>
        <end position="512"/>
    </location>
</feature>
<dbReference type="Proteomes" id="UP000694541">
    <property type="component" value="Unplaced"/>
</dbReference>
<dbReference type="Pfam" id="PF19314">
    <property type="entry name" value="DUF5917"/>
    <property type="match status" value="1"/>
</dbReference>
<proteinExistence type="inferred from homology"/>
<evidence type="ECO:0000259" key="3">
    <source>
        <dbReference type="Pfam" id="PF19314"/>
    </source>
</evidence>
<evidence type="ECO:0000313" key="5">
    <source>
        <dbReference type="Proteomes" id="UP000694541"/>
    </source>
</evidence>
<feature type="region of interest" description="Disordered" evidence="2">
    <location>
        <begin position="352"/>
        <end position="376"/>
    </location>
</feature>
<dbReference type="InterPro" id="IPR019384">
    <property type="entry name" value="FHIP"/>
</dbReference>
<feature type="compositionally biased region" description="Pro residues" evidence="2">
    <location>
        <begin position="179"/>
        <end position="189"/>
    </location>
</feature>
<evidence type="ECO:0000313" key="4">
    <source>
        <dbReference type="Ensembl" id="ENSANIP00000020676.1"/>
    </source>
</evidence>
<evidence type="ECO:0000256" key="1">
    <source>
        <dbReference type="ARBA" id="ARBA00024336"/>
    </source>
</evidence>
<dbReference type="PANTHER" id="PTHR21705:SF4">
    <property type="entry name" value="FHF COMPLEX SUBUNIT HOOK-INTERACTING PROTEIN 1B"/>
    <property type="match status" value="1"/>
</dbReference>
<dbReference type="GO" id="GO:0045022">
    <property type="term" value="P:early endosome to late endosome transport"/>
    <property type="evidence" value="ECO:0007669"/>
    <property type="project" value="TreeGrafter"/>
</dbReference>
<feature type="region of interest" description="Disordered" evidence="2">
    <location>
        <begin position="105"/>
        <end position="131"/>
    </location>
</feature>
<name>A0A8B9NBY1_9AVES</name>
<sequence>MGRRLPSSSPSSRGAAVPRACRRPTGKRSTLPGPRVRYRSLHTPSILLPREGLCCVAAAPSWLRADAAPLPSPTGHGSPNVDTSSVVTVPKPSTPSRLSFFMRQQSAAPEAAGPAPRSPGTPSGSPCHRAGRWEEVSELDRNYLEYLRDARRSIDRCTWACRVWSAPYDGEEPSAGGAAPPPDGGPPLGPDCLSTPRPPGPPTPRTKKRGLPEEGAREGQGGPPGSSGEPGAGGPSPEARDSGTLVNGAHGPVEPGRPEGDVVVKKVRRSPQGEADGAGPPPEREHRPVLAQNGAAAPPSPHLQPPGWEPLPSVDSLIEELLARVPAEPNGAGVTIEAFTEELREIEAEMKNGGSGALPAPQEPPETPLSREEEEAFASFAALPEGDAAGRVPRPPDPLAQLVTSPPRAVGPPPSQPFTGPFVSVLFGKLENMLHNSLYVNFLLTGLVAQLACYPQPLLRSFLLNTNMVFQPSVKSLLQVLGSVKNKIESFAASQEDFPALLFKAKKYLIARGKLDWSDTPSAVPSLRRTETLGEGWRRLGQGLGPGGQHPVEARHGGLGAACFLGRGLGRGLPVALHGGLGAARGVGQGAGG</sequence>
<keyword evidence="5" id="KW-1185">Reference proteome</keyword>
<dbReference type="GO" id="GO:0007032">
    <property type="term" value="P:endosome organization"/>
    <property type="evidence" value="ECO:0007669"/>
    <property type="project" value="TreeGrafter"/>
</dbReference>
<dbReference type="InterPro" id="IPR045669">
    <property type="entry name" value="FHIP_C"/>
</dbReference>
<feature type="region of interest" description="Disordered" evidence="2">
    <location>
        <begin position="170"/>
        <end position="312"/>
    </location>
</feature>